<reference evidence="2 3" key="2">
    <citation type="journal article" date="2020" name="Int. J. Syst. Evol. Microbiol.">
        <title>Leptospira yasudae sp. nov. and Leptospira stimsonii sp. nov., two new species of the pathogenic group isolated from environmental sources.</title>
        <authorList>
            <person name="Casanovas-Massana A."/>
            <person name="Hamond C."/>
            <person name="Santos L.A."/>
            <person name="de Oliveira D."/>
            <person name="Hacker K.P."/>
            <person name="Balassiano I."/>
            <person name="Costa F."/>
            <person name="Medeiros M.A."/>
            <person name="Reis M.G."/>
            <person name="Ko A.I."/>
            <person name="Wunder E.A."/>
        </authorList>
    </citation>
    <scope>NUCLEOTIDE SEQUENCE [LARGE SCALE GENOMIC DNA]</scope>
    <source>
        <strain evidence="2 3">B21</strain>
    </source>
</reference>
<evidence type="ECO:0000256" key="1">
    <source>
        <dbReference type="ARBA" id="ARBA00009981"/>
    </source>
</evidence>
<dbReference type="EMBL" id="QHCR01000002">
    <property type="protein sequence ID" value="RHX81533.1"/>
    <property type="molecule type" value="Genomic_DNA"/>
</dbReference>
<dbReference type="Proteomes" id="UP000285569">
    <property type="component" value="Unassembled WGS sequence"/>
</dbReference>
<dbReference type="InterPro" id="IPR036165">
    <property type="entry name" value="YefM-like_sf"/>
</dbReference>
<comment type="caution">
    <text evidence="2">The sequence shown here is derived from an EMBL/GenBank/DDBJ whole genome shotgun (WGS) entry which is preliminary data.</text>
</comment>
<gene>
    <name evidence="2" type="ORF">DLM77_05470</name>
</gene>
<dbReference type="SUPFAM" id="SSF143120">
    <property type="entry name" value="YefM-like"/>
    <property type="match status" value="1"/>
</dbReference>
<dbReference type="RefSeq" id="WP_118955047.1">
    <property type="nucleotide sequence ID" value="NZ_QHCR01000002.1"/>
</dbReference>
<name>A0ABX9M742_9LEPT</name>
<accession>A0ABX9M742</accession>
<evidence type="ECO:0000313" key="3">
    <source>
        <dbReference type="Proteomes" id="UP000285569"/>
    </source>
</evidence>
<protein>
    <submittedName>
        <fullName evidence="2">Prevent-host-death protein</fullName>
    </submittedName>
</protein>
<reference evidence="3" key="1">
    <citation type="submission" date="2018-05" db="EMBL/GenBank/DDBJ databases">
        <title>Leptospira yasudae sp. nov. and Leptospira stimsonii sp. nov., two pathogenic species of the genus Leptospira isolated from environmental sources.</title>
        <authorList>
            <person name="Casanovas-Massana A."/>
            <person name="Hamond C."/>
            <person name="Santos L.A."/>
            <person name="Hacker K.P."/>
            <person name="Balassiano I."/>
            <person name="Medeiros M.A."/>
            <person name="Reis M.G."/>
            <person name="Ko A.I."/>
            <person name="Wunder E.A."/>
        </authorList>
    </citation>
    <scope>NUCLEOTIDE SEQUENCE [LARGE SCALE GENOMIC DNA]</scope>
    <source>
        <strain evidence="3">B21</strain>
    </source>
</reference>
<comment type="similarity">
    <text evidence="1">Belongs to the phD/YefM antitoxin family.</text>
</comment>
<proteinExistence type="inferred from homology"/>
<organism evidence="2 3">
    <name type="scientific">Leptospira yasudae</name>
    <dbReference type="NCBI Taxonomy" id="2202201"/>
    <lineage>
        <taxon>Bacteria</taxon>
        <taxon>Pseudomonadati</taxon>
        <taxon>Spirochaetota</taxon>
        <taxon>Spirochaetia</taxon>
        <taxon>Leptospirales</taxon>
        <taxon>Leptospiraceae</taxon>
        <taxon>Leptospira</taxon>
    </lineage>
</organism>
<sequence length="79" mass="8961">MKSFPIGELKSNFSKVLESVKNGENVGILYGKGKKPIAMIIPITTEKSEKRKIGLLDRKAKITFKEEFKISEEEFLELS</sequence>
<evidence type="ECO:0000313" key="2">
    <source>
        <dbReference type="EMBL" id="RHX81533.1"/>
    </source>
</evidence>
<keyword evidence="3" id="KW-1185">Reference proteome</keyword>